<dbReference type="EMBL" id="CM037026">
    <property type="protein sequence ID" value="KAH7660040.1"/>
    <property type="molecule type" value="Genomic_DNA"/>
</dbReference>
<comment type="caution">
    <text evidence="1">The sequence shown here is derived from an EMBL/GenBank/DDBJ whole genome shotgun (WGS) entry which is preliminary data.</text>
</comment>
<protein>
    <submittedName>
        <fullName evidence="1">Uncharacterized protein</fullName>
    </submittedName>
</protein>
<proteinExistence type="predicted"/>
<dbReference type="Proteomes" id="UP000827976">
    <property type="component" value="Chromosome 16"/>
</dbReference>
<sequence>MKAFRQSGDDDLHHWSRVSQSPPLPSPPSRHFSSFVHQLWRGSSDALSILISIITHTNIWVGWVTAAAMDCLFGDE</sequence>
<evidence type="ECO:0000313" key="1">
    <source>
        <dbReference type="EMBL" id="KAH7660040.1"/>
    </source>
</evidence>
<organism evidence="1 2">
    <name type="scientific">Dioscorea alata</name>
    <name type="common">Purple yam</name>
    <dbReference type="NCBI Taxonomy" id="55571"/>
    <lineage>
        <taxon>Eukaryota</taxon>
        <taxon>Viridiplantae</taxon>
        <taxon>Streptophyta</taxon>
        <taxon>Embryophyta</taxon>
        <taxon>Tracheophyta</taxon>
        <taxon>Spermatophyta</taxon>
        <taxon>Magnoliopsida</taxon>
        <taxon>Liliopsida</taxon>
        <taxon>Dioscoreales</taxon>
        <taxon>Dioscoreaceae</taxon>
        <taxon>Dioscorea</taxon>
    </lineage>
</organism>
<evidence type="ECO:0000313" key="2">
    <source>
        <dbReference type="Proteomes" id="UP000827976"/>
    </source>
</evidence>
<gene>
    <name evidence="1" type="ORF">IHE45_16G071900</name>
</gene>
<reference evidence="2" key="1">
    <citation type="journal article" date="2022" name="Nat. Commun.">
        <title>Chromosome evolution and the genetic basis of agronomically important traits in greater yam.</title>
        <authorList>
            <person name="Bredeson J.V."/>
            <person name="Lyons J.B."/>
            <person name="Oniyinde I.O."/>
            <person name="Okereke N.R."/>
            <person name="Kolade O."/>
            <person name="Nnabue I."/>
            <person name="Nwadili C.O."/>
            <person name="Hribova E."/>
            <person name="Parker M."/>
            <person name="Nwogha J."/>
            <person name="Shu S."/>
            <person name="Carlson J."/>
            <person name="Kariba R."/>
            <person name="Muthemba S."/>
            <person name="Knop K."/>
            <person name="Barton G.J."/>
            <person name="Sherwood A.V."/>
            <person name="Lopez-Montes A."/>
            <person name="Asiedu R."/>
            <person name="Jamnadass R."/>
            <person name="Muchugi A."/>
            <person name="Goodstein D."/>
            <person name="Egesi C.N."/>
            <person name="Featherston J."/>
            <person name="Asfaw A."/>
            <person name="Simpson G.G."/>
            <person name="Dolezel J."/>
            <person name="Hendre P.S."/>
            <person name="Van Deynze A."/>
            <person name="Kumar P.L."/>
            <person name="Obidiegwu J.E."/>
            <person name="Bhattacharjee R."/>
            <person name="Rokhsar D.S."/>
        </authorList>
    </citation>
    <scope>NUCLEOTIDE SEQUENCE [LARGE SCALE GENOMIC DNA]</scope>
    <source>
        <strain evidence="2">cv. TDa95/00328</strain>
    </source>
</reference>
<keyword evidence="2" id="KW-1185">Reference proteome</keyword>
<accession>A0ACB7UIE5</accession>
<name>A0ACB7UIE5_DIOAL</name>